<keyword evidence="2" id="KW-1185">Reference proteome</keyword>
<evidence type="ECO:0000313" key="2">
    <source>
        <dbReference type="Proteomes" id="UP001328107"/>
    </source>
</evidence>
<dbReference type="EMBL" id="BTRK01000002">
    <property type="protein sequence ID" value="GMR38832.1"/>
    <property type="molecule type" value="Genomic_DNA"/>
</dbReference>
<protein>
    <submittedName>
        <fullName evidence="1">Uncharacterized protein</fullName>
    </submittedName>
</protein>
<organism evidence="1 2">
    <name type="scientific">Pristionchus mayeri</name>
    <dbReference type="NCBI Taxonomy" id="1317129"/>
    <lineage>
        <taxon>Eukaryota</taxon>
        <taxon>Metazoa</taxon>
        <taxon>Ecdysozoa</taxon>
        <taxon>Nematoda</taxon>
        <taxon>Chromadorea</taxon>
        <taxon>Rhabditida</taxon>
        <taxon>Rhabditina</taxon>
        <taxon>Diplogasteromorpha</taxon>
        <taxon>Diplogasteroidea</taxon>
        <taxon>Neodiplogasteridae</taxon>
        <taxon>Pristionchus</taxon>
    </lineage>
</organism>
<dbReference type="Proteomes" id="UP001328107">
    <property type="component" value="Unassembled WGS sequence"/>
</dbReference>
<evidence type="ECO:0000313" key="1">
    <source>
        <dbReference type="EMBL" id="GMR38832.1"/>
    </source>
</evidence>
<sequence>LHLALRMALPMLLDGGAEHDGDQCALHKGPCYTNKRPYIVEERLSFVGDSEYAFVTFSILHQGERMDWALSQSCDLDAAGLMGVDWKAVAVIRHLGDASGGHYTSYTKEDDGL</sequence>
<dbReference type="AlphaFoldDB" id="A0AAN4ZIS3"/>
<proteinExistence type="predicted"/>
<feature type="non-terminal residue" evidence="1">
    <location>
        <position position="113"/>
    </location>
</feature>
<name>A0AAN4ZIS3_9BILA</name>
<accession>A0AAN4ZIS3</accession>
<reference evidence="2" key="1">
    <citation type="submission" date="2022-10" db="EMBL/GenBank/DDBJ databases">
        <title>Genome assembly of Pristionchus species.</title>
        <authorList>
            <person name="Yoshida K."/>
            <person name="Sommer R.J."/>
        </authorList>
    </citation>
    <scope>NUCLEOTIDE SEQUENCE [LARGE SCALE GENOMIC DNA]</scope>
    <source>
        <strain evidence="2">RS5460</strain>
    </source>
</reference>
<comment type="caution">
    <text evidence="1">The sequence shown here is derived from an EMBL/GenBank/DDBJ whole genome shotgun (WGS) entry which is preliminary data.</text>
</comment>
<feature type="non-terminal residue" evidence="1">
    <location>
        <position position="1"/>
    </location>
</feature>
<gene>
    <name evidence="1" type="ORF">PMAYCL1PPCAC_09027</name>
</gene>